<accession>A0A059AKK8</accession>
<evidence type="ECO:0000313" key="1">
    <source>
        <dbReference type="EMBL" id="KCW54373.1"/>
    </source>
</evidence>
<organism evidence="1">
    <name type="scientific">Eucalyptus grandis</name>
    <name type="common">Flooded gum</name>
    <dbReference type="NCBI Taxonomy" id="71139"/>
    <lineage>
        <taxon>Eukaryota</taxon>
        <taxon>Viridiplantae</taxon>
        <taxon>Streptophyta</taxon>
        <taxon>Embryophyta</taxon>
        <taxon>Tracheophyta</taxon>
        <taxon>Spermatophyta</taxon>
        <taxon>Magnoliopsida</taxon>
        <taxon>eudicotyledons</taxon>
        <taxon>Gunneridae</taxon>
        <taxon>Pentapetalae</taxon>
        <taxon>rosids</taxon>
        <taxon>malvids</taxon>
        <taxon>Myrtales</taxon>
        <taxon>Myrtaceae</taxon>
        <taxon>Myrtoideae</taxon>
        <taxon>Eucalypteae</taxon>
        <taxon>Eucalyptus</taxon>
    </lineage>
</organism>
<dbReference type="EMBL" id="KK198761">
    <property type="protein sequence ID" value="KCW54373.1"/>
    <property type="molecule type" value="Genomic_DNA"/>
</dbReference>
<dbReference type="Gramene" id="KCW54373">
    <property type="protein sequence ID" value="KCW54373"/>
    <property type="gene ID" value="EUGRSUZ_I00324"/>
</dbReference>
<gene>
    <name evidence="1" type="ORF">EUGRSUZ_I00324</name>
</gene>
<dbReference type="InParanoid" id="A0A059AKK8"/>
<sequence length="72" mass="8349">MQMTKISIARKLHEYKARLHLISCCFTQTIRVFLSPTASLTQCLNEMNPGKLAWSIPLVFLTHQISKRRFLS</sequence>
<reference evidence="1" key="1">
    <citation type="submission" date="2013-07" db="EMBL/GenBank/DDBJ databases">
        <title>The genome of Eucalyptus grandis.</title>
        <authorList>
            <person name="Schmutz J."/>
            <person name="Hayes R."/>
            <person name="Myburg A."/>
            <person name="Tuskan G."/>
            <person name="Grattapaglia D."/>
            <person name="Rokhsar D.S."/>
        </authorList>
    </citation>
    <scope>NUCLEOTIDE SEQUENCE</scope>
    <source>
        <tissue evidence="1">Leaf extractions</tissue>
    </source>
</reference>
<dbReference type="AlphaFoldDB" id="A0A059AKK8"/>
<protein>
    <submittedName>
        <fullName evidence="1">Uncharacterized protein</fullName>
    </submittedName>
</protein>
<name>A0A059AKK8_EUCGR</name>
<proteinExistence type="predicted"/>